<proteinExistence type="predicted"/>
<sequence>MSEGRPHNGIILESSPLPTLPVTALRAVSRSRPHFDFNLDKQSREQKQINGGITRLPYNSHGWRFPLILYLDGIVDEGNLGAIIRSAYYFGVDAIAVSNRGTAPRDGVAIKASSGAAEAMPIMTVANPLAFLTRSTLNGWRVYAADAPPPPADNFNVTADHFRYALDPKNTSPLVSFTRPNTRTVLRGHSPLLEHPVILMLGGETAGFRQSIMKKANYLVGVRGTRGLEIGVDSLNVSVAAALIMLELLRKPEVPEKLSEGLAEEVDGKNKKRNIISDDQVEHDQLLF</sequence>
<reference evidence="1" key="1">
    <citation type="submission" date="2024-09" db="EMBL/GenBank/DDBJ databases">
        <title>Draft Genome Sequences of Neofusicoccum parvum.</title>
        <authorList>
            <person name="Ashida A."/>
            <person name="Camagna M."/>
            <person name="Tanaka A."/>
            <person name="Takemoto D."/>
        </authorList>
    </citation>
    <scope>NUCLEOTIDE SEQUENCE</scope>
    <source>
        <strain evidence="1">PPO83</strain>
    </source>
</reference>
<keyword evidence="1" id="KW-0489">Methyltransferase</keyword>
<evidence type="ECO:0000313" key="1">
    <source>
        <dbReference type="EMBL" id="GME38480.1"/>
    </source>
</evidence>
<protein>
    <submittedName>
        <fullName evidence="1">tRNA/rRNA methyltransferase SpoU</fullName>
    </submittedName>
</protein>
<dbReference type="EMBL" id="BSXG01000083">
    <property type="protein sequence ID" value="GME38480.1"/>
    <property type="molecule type" value="Genomic_DNA"/>
</dbReference>
<accession>A0ACB5SFF4</accession>
<evidence type="ECO:0000313" key="2">
    <source>
        <dbReference type="Proteomes" id="UP001165186"/>
    </source>
</evidence>
<comment type="caution">
    <text evidence="1">The sequence shown here is derived from an EMBL/GenBank/DDBJ whole genome shotgun (WGS) entry which is preliminary data.</text>
</comment>
<dbReference type="Proteomes" id="UP001165186">
    <property type="component" value="Unassembled WGS sequence"/>
</dbReference>
<name>A0ACB5SFF4_9PEZI</name>
<keyword evidence="2" id="KW-1185">Reference proteome</keyword>
<keyword evidence="1" id="KW-0808">Transferase</keyword>
<organism evidence="1 2">
    <name type="scientific">Neofusicoccum parvum</name>
    <dbReference type="NCBI Taxonomy" id="310453"/>
    <lineage>
        <taxon>Eukaryota</taxon>
        <taxon>Fungi</taxon>
        <taxon>Dikarya</taxon>
        <taxon>Ascomycota</taxon>
        <taxon>Pezizomycotina</taxon>
        <taxon>Dothideomycetes</taxon>
        <taxon>Dothideomycetes incertae sedis</taxon>
        <taxon>Botryosphaeriales</taxon>
        <taxon>Botryosphaeriaceae</taxon>
        <taxon>Neofusicoccum</taxon>
    </lineage>
</organism>
<gene>
    <name evidence="1" type="primary">g11022</name>
    <name evidence="1" type="ORF">NpPPO83_00011022</name>
</gene>